<proteinExistence type="predicted"/>
<feature type="transmembrane region" description="Helical" evidence="5">
    <location>
        <begin position="91"/>
        <end position="112"/>
    </location>
</feature>
<feature type="transmembrane region" description="Helical" evidence="5">
    <location>
        <begin position="66"/>
        <end position="84"/>
    </location>
</feature>
<keyword evidence="3 5" id="KW-1133">Transmembrane helix</keyword>
<dbReference type="GO" id="GO:0005886">
    <property type="term" value="C:plasma membrane"/>
    <property type="evidence" value="ECO:0007669"/>
    <property type="project" value="UniProtKB-ARBA"/>
</dbReference>
<dbReference type="InterPro" id="IPR003339">
    <property type="entry name" value="ABC/ECF_trnsptr_transmembrane"/>
</dbReference>
<accession>A0ABD4TCL1</accession>
<protein>
    <submittedName>
        <fullName evidence="6">Energy-coupling factor transporter transmembrane protein EcfT</fullName>
    </submittedName>
</protein>
<feature type="transmembrane region" description="Helical" evidence="5">
    <location>
        <begin position="23"/>
        <end position="54"/>
    </location>
</feature>
<evidence type="ECO:0000313" key="6">
    <source>
        <dbReference type="EMBL" id="MCM2465593.1"/>
    </source>
</evidence>
<dbReference type="RefSeq" id="WP_250986819.1">
    <property type="nucleotide sequence ID" value="NZ_QFDM01000001.1"/>
</dbReference>
<evidence type="ECO:0000256" key="3">
    <source>
        <dbReference type="ARBA" id="ARBA00022989"/>
    </source>
</evidence>
<dbReference type="PANTHER" id="PTHR33514:SF13">
    <property type="entry name" value="PROTEIN ABCI12, CHLOROPLASTIC"/>
    <property type="match status" value="1"/>
</dbReference>
<reference evidence="6 7" key="1">
    <citation type="submission" date="2018-05" db="EMBL/GenBank/DDBJ databases">
        <title>Isolation and characterization of genus Methanoculleus species and their viruses from deep sea marine sediment offshore southwestern Taiwan.</title>
        <authorList>
            <person name="Wei W.-H."/>
            <person name="Chen W.-C."/>
            <person name="Lai M.-C."/>
            <person name="Chen S.-C."/>
        </authorList>
    </citation>
    <scope>NUCLEOTIDE SEQUENCE [LARGE SCALE GENOMIC DNA]</scope>
    <source>
        <strain evidence="6 7">CWC-02</strain>
    </source>
</reference>
<dbReference type="Proteomes" id="UP001523230">
    <property type="component" value="Unassembled WGS sequence"/>
</dbReference>
<evidence type="ECO:0000256" key="2">
    <source>
        <dbReference type="ARBA" id="ARBA00022692"/>
    </source>
</evidence>
<dbReference type="AlphaFoldDB" id="A0ABD4TCL1"/>
<dbReference type="CDD" id="cd16914">
    <property type="entry name" value="EcfT"/>
    <property type="match status" value="1"/>
</dbReference>
<keyword evidence="7" id="KW-1185">Reference proteome</keyword>
<dbReference type="EMBL" id="QFDM01000001">
    <property type="protein sequence ID" value="MCM2465593.1"/>
    <property type="molecule type" value="Genomic_DNA"/>
</dbReference>
<gene>
    <name evidence="6" type="ORF">DIC75_04580</name>
</gene>
<keyword evidence="2 5" id="KW-0812">Transmembrane</keyword>
<keyword evidence="4 5" id="KW-0472">Membrane</keyword>
<evidence type="ECO:0000313" key="7">
    <source>
        <dbReference type="Proteomes" id="UP001523230"/>
    </source>
</evidence>
<name>A0ABD4TCL1_9EURY</name>
<dbReference type="PANTHER" id="PTHR33514">
    <property type="entry name" value="PROTEIN ABCI12, CHLOROPLASTIC"/>
    <property type="match status" value="1"/>
</dbReference>
<dbReference type="Pfam" id="PF02361">
    <property type="entry name" value="CbiQ"/>
    <property type="match status" value="1"/>
</dbReference>
<organism evidence="6 7">
    <name type="scientific">Methanoculleus oceani</name>
    <dbReference type="NCBI Taxonomy" id="2184756"/>
    <lineage>
        <taxon>Archaea</taxon>
        <taxon>Methanobacteriati</taxon>
        <taxon>Methanobacteriota</taxon>
        <taxon>Stenosarchaea group</taxon>
        <taxon>Methanomicrobia</taxon>
        <taxon>Methanomicrobiales</taxon>
        <taxon>Methanomicrobiaceae</taxon>
        <taxon>Methanoculleus</taxon>
    </lineage>
</organism>
<evidence type="ECO:0000256" key="1">
    <source>
        <dbReference type="ARBA" id="ARBA00004141"/>
    </source>
</evidence>
<comment type="caution">
    <text evidence="6">The sequence shown here is derived from an EMBL/GenBank/DDBJ whole genome shotgun (WGS) entry which is preliminary data.</text>
</comment>
<comment type="subcellular location">
    <subcellularLocation>
        <location evidence="1">Membrane</location>
        <topology evidence="1">Multi-pass membrane protein</topology>
    </subcellularLocation>
</comment>
<feature type="transmembrane region" description="Helical" evidence="5">
    <location>
        <begin position="240"/>
        <end position="260"/>
    </location>
</feature>
<sequence length="261" mass="27975">MPEIMQYVTRESAFHRLHPLTKLIFAVVVVALAVLTSDIVMLAALAGAVVAVAIASGLARDLLRQVPLLLSLSVSLLALTILTIRSGETLCYLVPASVPVIGGAFPVTVGAIDLALAMSLRFAAMLFAFQLLIISTQPRDLVHVMDRLRMPVDYTLMFLIALRFIPSLQLEGKRIHEAQLARAYNPGKGLAGKIRGLFPIIIPLVSNSLGKATVLGLTIDLRGYRSGRRTPMRDLAPGRADVAGICCMGLLVAGYLAVLIV</sequence>
<evidence type="ECO:0000256" key="5">
    <source>
        <dbReference type="SAM" id="Phobius"/>
    </source>
</evidence>
<evidence type="ECO:0000256" key="4">
    <source>
        <dbReference type="ARBA" id="ARBA00023136"/>
    </source>
</evidence>